<feature type="compositionally biased region" description="Polar residues" evidence="1">
    <location>
        <begin position="12"/>
        <end position="23"/>
    </location>
</feature>
<evidence type="ECO:0000313" key="2">
    <source>
        <dbReference type="EMBL" id="RFU24559.1"/>
    </source>
</evidence>
<keyword evidence="3" id="KW-1185">Reference proteome</keyword>
<dbReference type="AlphaFoldDB" id="A0A3E2GTW1"/>
<feature type="compositionally biased region" description="Polar residues" evidence="1">
    <location>
        <begin position="279"/>
        <end position="301"/>
    </location>
</feature>
<gene>
    <name evidence="2" type="ORF">B7463_g11773</name>
</gene>
<feature type="non-terminal residue" evidence="2">
    <location>
        <position position="1"/>
    </location>
</feature>
<reference evidence="2 3" key="1">
    <citation type="submission" date="2018-05" db="EMBL/GenBank/DDBJ databases">
        <title>Draft genome sequence of Scytalidium lignicola DSM 105466, a ubiquitous saprotrophic fungus.</title>
        <authorList>
            <person name="Buettner E."/>
            <person name="Gebauer A.M."/>
            <person name="Hofrichter M."/>
            <person name="Liers C."/>
            <person name="Kellner H."/>
        </authorList>
    </citation>
    <scope>NUCLEOTIDE SEQUENCE [LARGE SCALE GENOMIC DNA]</scope>
    <source>
        <strain evidence="2 3">DSM 105466</strain>
    </source>
</reference>
<organism evidence="2 3">
    <name type="scientific">Scytalidium lignicola</name>
    <name type="common">Hyphomycete</name>
    <dbReference type="NCBI Taxonomy" id="5539"/>
    <lineage>
        <taxon>Eukaryota</taxon>
        <taxon>Fungi</taxon>
        <taxon>Dikarya</taxon>
        <taxon>Ascomycota</taxon>
        <taxon>Pezizomycotina</taxon>
        <taxon>Leotiomycetes</taxon>
        <taxon>Leotiomycetes incertae sedis</taxon>
        <taxon>Scytalidium</taxon>
    </lineage>
</organism>
<sequence length="406" mass="43668">MNTEDHDPSLASFPSSWTLSKSNPPIADVAQSPVLLDAYPREWSLSTISESISDATETQDQATSQNTFRGEFPIALSNINETASNIISSPPTFERSWTLPRSASTYQPTPPHGDYRGLMSSTWSPGMPQHDMAEPAGLEGASLAGIMGSSPRHTIPNISSSSNQEQSTQSPGVSASAVPGNFRPRGRSNIHMSPQSNQGPVSAESSSLPMNRLVRRLAEYHHDISPSSAVSSGTAASSSLYGRGTVAGQVRLVPESAMTSPESGLWNGASYKPPRPAGFTSNHTSPQSVLENNSTSLQSYRLPQPAGFGPDNVSPPTSTDNQNHQIQHPAQFEHNETTINSLPISLLQRNPRTQFAPIEIPVQAAMLPTDANSWIYANVEHLYQPPTAPLTATPPWRSKFHNDGTQ</sequence>
<feature type="region of interest" description="Disordered" evidence="1">
    <location>
        <begin position="101"/>
        <end position="208"/>
    </location>
</feature>
<dbReference type="Proteomes" id="UP000258309">
    <property type="component" value="Unassembled WGS sequence"/>
</dbReference>
<protein>
    <submittedName>
        <fullName evidence="2">Uncharacterized protein</fullName>
    </submittedName>
</protein>
<feature type="compositionally biased region" description="Low complexity" evidence="1">
    <location>
        <begin position="159"/>
        <end position="170"/>
    </location>
</feature>
<feature type="region of interest" description="Disordered" evidence="1">
    <location>
        <begin position="259"/>
        <end position="325"/>
    </location>
</feature>
<evidence type="ECO:0000256" key="1">
    <source>
        <dbReference type="SAM" id="MobiDB-lite"/>
    </source>
</evidence>
<evidence type="ECO:0000313" key="3">
    <source>
        <dbReference type="Proteomes" id="UP000258309"/>
    </source>
</evidence>
<feature type="compositionally biased region" description="Polar residues" evidence="1">
    <location>
        <begin position="314"/>
        <end position="325"/>
    </location>
</feature>
<name>A0A3E2GTW1_SCYLI</name>
<feature type="non-terminal residue" evidence="2">
    <location>
        <position position="406"/>
    </location>
</feature>
<dbReference type="OrthoDB" id="4760737at2759"/>
<proteinExistence type="predicted"/>
<accession>A0A3E2GTW1</accession>
<feature type="compositionally biased region" description="Polar residues" evidence="1">
    <location>
        <begin position="190"/>
        <end position="208"/>
    </location>
</feature>
<comment type="caution">
    <text evidence="2">The sequence shown here is derived from an EMBL/GenBank/DDBJ whole genome shotgun (WGS) entry which is preliminary data.</text>
</comment>
<feature type="region of interest" description="Disordered" evidence="1">
    <location>
        <begin position="1"/>
        <end position="25"/>
    </location>
</feature>
<dbReference type="EMBL" id="NCSJ02000431">
    <property type="protein sequence ID" value="RFU24559.1"/>
    <property type="molecule type" value="Genomic_DNA"/>
</dbReference>